<protein>
    <submittedName>
        <fullName evidence="1">Uncharacterized protein</fullName>
    </submittedName>
</protein>
<comment type="caution">
    <text evidence="1">The sequence shown here is derived from an EMBL/GenBank/DDBJ whole genome shotgun (WGS) entry which is preliminary data.</text>
</comment>
<sequence>MLPATKPLTKQALDEHVLILAQQETVAGDQGLEPQRSPNSPASATAAATLPRISVSKRDRIREYLTAQRCLTQESLPILADTSYESPPEKDGRRGSLRTEAAAPLSGRRKSRGAAAAASSVRKSLHMPAAVTVSSSVPPPVDEPTQPPAKASGERGILAHFTSIRAIPTSVKERRKRLGIFNYGKAVASHDTT</sequence>
<reference evidence="1" key="1">
    <citation type="submission" date="2022-07" db="EMBL/GenBank/DDBJ databases">
        <title>Phylogenomic reconstructions and comparative analyses of Kickxellomycotina fungi.</title>
        <authorList>
            <person name="Reynolds N.K."/>
            <person name="Stajich J.E."/>
            <person name="Barry K."/>
            <person name="Grigoriev I.V."/>
            <person name="Crous P."/>
            <person name="Smith M.E."/>
        </authorList>
    </citation>
    <scope>NUCLEOTIDE SEQUENCE</scope>
    <source>
        <strain evidence="1">CBS 190363</strain>
    </source>
</reference>
<dbReference type="Proteomes" id="UP001139981">
    <property type="component" value="Unassembled WGS sequence"/>
</dbReference>
<proteinExistence type="predicted"/>
<evidence type="ECO:0000313" key="1">
    <source>
        <dbReference type="EMBL" id="KAJ2886022.1"/>
    </source>
</evidence>
<keyword evidence="2" id="KW-1185">Reference proteome</keyword>
<feature type="non-terminal residue" evidence="1">
    <location>
        <position position="193"/>
    </location>
</feature>
<accession>A0ACC1LVI6</accession>
<evidence type="ECO:0000313" key="2">
    <source>
        <dbReference type="Proteomes" id="UP001139981"/>
    </source>
</evidence>
<organism evidence="1 2">
    <name type="scientific">Coemansia aciculifera</name>
    <dbReference type="NCBI Taxonomy" id="417176"/>
    <lineage>
        <taxon>Eukaryota</taxon>
        <taxon>Fungi</taxon>
        <taxon>Fungi incertae sedis</taxon>
        <taxon>Zoopagomycota</taxon>
        <taxon>Kickxellomycotina</taxon>
        <taxon>Kickxellomycetes</taxon>
        <taxon>Kickxellales</taxon>
        <taxon>Kickxellaceae</taxon>
        <taxon>Coemansia</taxon>
    </lineage>
</organism>
<gene>
    <name evidence="1" type="ORF">IWW38_005265</name>
</gene>
<dbReference type="EMBL" id="JANBVB010002365">
    <property type="protein sequence ID" value="KAJ2886022.1"/>
    <property type="molecule type" value="Genomic_DNA"/>
</dbReference>
<name>A0ACC1LVI6_9FUNG</name>